<organism evidence="2">
    <name type="scientific">marine sediment metagenome</name>
    <dbReference type="NCBI Taxonomy" id="412755"/>
    <lineage>
        <taxon>unclassified sequences</taxon>
        <taxon>metagenomes</taxon>
        <taxon>ecological metagenomes</taxon>
    </lineage>
</organism>
<protein>
    <submittedName>
        <fullName evidence="2">Uncharacterized protein</fullName>
    </submittedName>
</protein>
<feature type="region of interest" description="Disordered" evidence="1">
    <location>
        <begin position="148"/>
        <end position="205"/>
    </location>
</feature>
<name>X0VPE1_9ZZZZ</name>
<dbReference type="EMBL" id="BARS01022298">
    <property type="protein sequence ID" value="GAG12982.1"/>
    <property type="molecule type" value="Genomic_DNA"/>
</dbReference>
<sequence>MKEIYIIPFGTGEKRTWSTVLGINATRKMMARMGSFSYIDNTPRVMTKEEQELIFGEVHTDRVCAITKLKTMKGLAAQGYGHYLNKDTPYGMDKGNTKANMAFIRSERQAFSRLFPDAIPQELEVVDEAYVEGVGKVIQSTGEIIEGEAREVTEEAVSPLETPVQPELEEQPAQDEGKTEEQPAQKKGEPAEKNESPITKEQGKELQDLVVKADMTMGQLWKECNASNWTITKLGDLKVWQFEKLKARLLKGQR</sequence>
<feature type="non-terminal residue" evidence="2">
    <location>
        <position position="254"/>
    </location>
</feature>
<proteinExistence type="predicted"/>
<accession>X0VPE1</accession>
<dbReference type="AlphaFoldDB" id="X0VPE1"/>
<gene>
    <name evidence="2" type="ORF">S01H1_35673</name>
</gene>
<evidence type="ECO:0000256" key="1">
    <source>
        <dbReference type="SAM" id="MobiDB-lite"/>
    </source>
</evidence>
<reference evidence="2" key="1">
    <citation type="journal article" date="2014" name="Front. Microbiol.">
        <title>High frequency of phylogenetically diverse reductive dehalogenase-homologous genes in deep subseafloor sedimentary metagenomes.</title>
        <authorList>
            <person name="Kawai M."/>
            <person name="Futagami T."/>
            <person name="Toyoda A."/>
            <person name="Takaki Y."/>
            <person name="Nishi S."/>
            <person name="Hori S."/>
            <person name="Arai W."/>
            <person name="Tsubouchi T."/>
            <person name="Morono Y."/>
            <person name="Uchiyama I."/>
            <person name="Ito T."/>
            <person name="Fujiyama A."/>
            <person name="Inagaki F."/>
            <person name="Takami H."/>
        </authorList>
    </citation>
    <scope>NUCLEOTIDE SEQUENCE</scope>
    <source>
        <strain evidence="2">Expedition CK06-06</strain>
    </source>
</reference>
<comment type="caution">
    <text evidence="2">The sequence shown here is derived from an EMBL/GenBank/DDBJ whole genome shotgun (WGS) entry which is preliminary data.</text>
</comment>
<feature type="compositionally biased region" description="Basic and acidic residues" evidence="1">
    <location>
        <begin position="175"/>
        <end position="195"/>
    </location>
</feature>
<evidence type="ECO:0000313" key="2">
    <source>
        <dbReference type="EMBL" id="GAG12982.1"/>
    </source>
</evidence>